<dbReference type="STRING" id="670483.S7PYM5"/>
<proteinExistence type="predicted"/>
<dbReference type="OrthoDB" id="2423701at2759"/>
<gene>
    <name evidence="1" type="ORF">GLOTRDRAFT_131993</name>
</gene>
<dbReference type="GeneID" id="19302420"/>
<reference evidence="1 2" key="1">
    <citation type="journal article" date="2012" name="Science">
        <title>The Paleozoic origin of enzymatic lignin decomposition reconstructed from 31 fungal genomes.</title>
        <authorList>
            <person name="Floudas D."/>
            <person name="Binder M."/>
            <person name="Riley R."/>
            <person name="Barry K."/>
            <person name="Blanchette R.A."/>
            <person name="Henrissat B."/>
            <person name="Martinez A.T."/>
            <person name="Otillar R."/>
            <person name="Spatafora J.W."/>
            <person name="Yadav J.S."/>
            <person name="Aerts A."/>
            <person name="Benoit I."/>
            <person name="Boyd A."/>
            <person name="Carlson A."/>
            <person name="Copeland A."/>
            <person name="Coutinho P.M."/>
            <person name="de Vries R.P."/>
            <person name="Ferreira P."/>
            <person name="Findley K."/>
            <person name="Foster B."/>
            <person name="Gaskell J."/>
            <person name="Glotzer D."/>
            <person name="Gorecki P."/>
            <person name="Heitman J."/>
            <person name="Hesse C."/>
            <person name="Hori C."/>
            <person name="Igarashi K."/>
            <person name="Jurgens J.A."/>
            <person name="Kallen N."/>
            <person name="Kersten P."/>
            <person name="Kohler A."/>
            <person name="Kuees U."/>
            <person name="Kumar T.K.A."/>
            <person name="Kuo A."/>
            <person name="LaButti K."/>
            <person name="Larrondo L.F."/>
            <person name="Lindquist E."/>
            <person name="Ling A."/>
            <person name="Lombard V."/>
            <person name="Lucas S."/>
            <person name="Lundell T."/>
            <person name="Martin R."/>
            <person name="McLaughlin D.J."/>
            <person name="Morgenstern I."/>
            <person name="Morin E."/>
            <person name="Murat C."/>
            <person name="Nagy L.G."/>
            <person name="Nolan M."/>
            <person name="Ohm R.A."/>
            <person name="Patyshakuliyeva A."/>
            <person name="Rokas A."/>
            <person name="Ruiz-Duenas F.J."/>
            <person name="Sabat G."/>
            <person name="Salamov A."/>
            <person name="Samejima M."/>
            <person name="Schmutz J."/>
            <person name="Slot J.C."/>
            <person name="St John F."/>
            <person name="Stenlid J."/>
            <person name="Sun H."/>
            <person name="Sun S."/>
            <person name="Syed K."/>
            <person name="Tsang A."/>
            <person name="Wiebenga A."/>
            <person name="Young D."/>
            <person name="Pisabarro A."/>
            <person name="Eastwood D.C."/>
            <person name="Martin F."/>
            <person name="Cullen D."/>
            <person name="Grigoriev I.V."/>
            <person name="Hibbett D.S."/>
        </authorList>
    </citation>
    <scope>NUCLEOTIDE SEQUENCE [LARGE SCALE GENOMIC DNA]</scope>
    <source>
        <strain evidence="1 2">ATCC 11539</strain>
    </source>
</reference>
<dbReference type="KEGG" id="gtr:GLOTRDRAFT_131993"/>
<organism evidence="1 2">
    <name type="scientific">Gloeophyllum trabeum (strain ATCC 11539 / FP-39264 / Madison 617)</name>
    <name type="common">Brown rot fungus</name>
    <dbReference type="NCBI Taxonomy" id="670483"/>
    <lineage>
        <taxon>Eukaryota</taxon>
        <taxon>Fungi</taxon>
        <taxon>Dikarya</taxon>
        <taxon>Basidiomycota</taxon>
        <taxon>Agaricomycotina</taxon>
        <taxon>Agaricomycetes</taxon>
        <taxon>Gloeophyllales</taxon>
        <taxon>Gloeophyllaceae</taxon>
        <taxon>Gloeophyllum</taxon>
    </lineage>
</organism>
<evidence type="ECO:0000313" key="2">
    <source>
        <dbReference type="Proteomes" id="UP000030669"/>
    </source>
</evidence>
<protein>
    <submittedName>
        <fullName evidence="1">Uncharacterized protein</fullName>
    </submittedName>
</protein>
<dbReference type="HOGENOM" id="CLU_037233_0_0_1"/>
<dbReference type="AlphaFoldDB" id="S7PYM5"/>
<dbReference type="EMBL" id="KB469307">
    <property type="protein sequence ID" value="EPQ52756.1"/>
    <property type="molecule type" value="Genomic_DNA"/>
</dbReference>
<name>S7PYM5_GLOTA</name>
<evidence type="ECO:0000313" key="1">
    <source>
        <dbReference type="EMBL" id="EPQ52756.1"/>
    </source>
</evidence>
<dbReference type="Proteomes" id="UP000030669">
    <property type="component" value="Unassembled WGS sequence"/>
</dbReference>
<keyword evidence="2" id="KW-1185">Reference proteome</keyword>
<dbReference type="RefSeq" id="XP_007869017.1">
    <property type="nucleotide sequence ID" value="XM_007870826.1"/>
</dbReference>
<accession>S7PYM5</accession>
<sequence>MSNPKTATYLKNEGNALYVRGDYERAYPAMIVLAKFPCSTSSWKRAVATLNKDNLTLRQREDYESWLSSTRSEWDKIIAKKKIVLSSLSVSKGGFPWDRALALQPDLARLGSEKHASSAWVISGASHEFREGVRIMRLLPKVAAEGPAEYMAMPNALDCLVSGILRDDRVFYIDDSSWLAEFNQLVTFETEMYQARSSELSAVVMEEAYKRWRKSGWDAVRPSLAKTVRLWIIRGFVEGMMHQDHSLATEFIGRALDTLDWGRRTWPDVSEADKGVVFSHTFTRGVRSLYLESLMKAFVDHYGEYSAESLTVLYETAEEILRDLEIHPLVRDNIKDYDRGFESSFTVYPRGRALHAKAFYYRQLASVLENATMQQREGHRLQAAKIYLEAADCYPVDDENHVWMLKCAVEDLRLCGLQHGQIAGILKRIKSAIPKMKRIWEYSTLALNGRNSAIGQVLDMERSA</sequence>
<dbReference type="OMA" id="KRIWEFS"/>
<dbReference type="eggNOG" id="KOG0548">
    <property type="taxonomic scope" value="Eukaryota"/>
</dbReference>